<keyword evidence="2" id="KW-1185">Reference proteome</keyword>
<protein>
    <submittedName>
        <fullName evidence="1">Uncharacterized protein</fullName>
    </submittedName>
</protein>
<dbReference type="Proteomes" id="UP000316621">
    <property type="component" value="Chromosome 2"/>
</dbReference>
<name>A0A4Y7IWF6_PAPSO</name>
<sequence>MADKASRSLIIYGDGLVKQISSSHIHLHDLVSRGCCGFLSLTQSPNAELVGKVGGNPMFLILLIEEFVHSLSVFHPYAPVEEKIDCVG</sequence>
<dbReference type="PANTHER" id="PTHR35506:SF1">
    <property type="entry name" value="OS02G0135600 PROTEIN"/>
    <property type="match status" value="1"/>
</dbReference>
<dbReference type="PANTHER" id="PTHR35506">
    <property type="entry name" value="OS02G0135600 PROTEIN"/>
    <property type="match status" value="1"/>
</dbReference>
<accession>A0A4Y7IWF6</accession>
<dbReference type="EMBL" id="CM010716">
    <property type="protein sequence ID" value="RZC51745.1"/>
    <property type="molecule type" value="Genomic_DNA"/>
</dbReference>
<organism evidence="1 2">
    <name type="scientific">Papaver somniferum</name>
    <name type="common">Opium poppy</name>
    <dbReference type="NCBI Taxonomy" id="3469"/>
    <lineage>
        <taxon>Eukaryota</taxon>
        <taxon>Viridiplantae</taxon>
        <taxon>Streptophyta</taxon>
        <taxon>Embryophyta</taxon>
        <taxon>Tracheophyta</taxon>
        <taxon>Spermatophyta</taxon>
        <taxon>Magnoliopsida</taxon>
        <taxon>Ranunculales</taxon>
        <taxon>Papaveraceae</taxon>
        <taxon>Papaveroideae</taxon>
        <taxon>Papaver</taxon>
    </lineage>
</organism>
<reference evidence="1 2" key="1">
    <citation type="journal article" date="2018" name="Science">
        <title>The opium poppy genome and morphinan production.</title>
        <authorList>
            <person name="Guo L."/>
            <person name="Winzer T."/>
            <person name="Yang X."/>
            <person name="Li Y."/>
            <person name="Ning Z."/>
            <person name="He Z."/>
            <person name="Teodor R."/>
            <person name="Lu Y."/>
            <person name="Bowser T.A."/>
            <person name="Graham I.A."/>
            <person name="Ye K."/>
        </authorList>
    </citation>
    <scope>NUCLEOTIDE SEQUENCE [LARGE SCALE GENOMIC DNA]</scope>
    <source>
        <strain evidence="2">cv. HN1</strain>
        <tissue evidence="1">Leaves</tissue>
    </source>
</reference>
<dbReference type="Gramene" id="RZC51745">
    <property type="protein sequence ID" value="RZC51745"/>
    <property type="gene ID" value="C5167_020174"/>
</dbReference>
<gene>
    <name evidence="1" type="ORF">C5167_020174</name>
</gene>
<proteinExistence type="predicted"/>
<dbReference type="AlphaFoldDB" id="A0A4Y7IWF6"/>
<evidence type="ECO:0000313" key="1">
    <source>
        <dbReference type="EMBL" id="RZC51745.1"/>
    </source>
</evidence>
<evidence type="ECO:0000313" key="2">
    <source>
        <dbReference type="Proteomes" id="UP000316621"/>
    </source>
</evidence>